<dbReference type="GO" id="GO:0032053">
    <property type="term" value="P:ciliary basal body organization"/>
    <property type="evidence" value="ECO:0007669"/>
    <property type="project" value="TreeGrafter"/>
</dbReference>
<dbReference type="PANTHER" id="PTHR13594">
    <property type="entry name" value="CENTRIOLAR COILED-COIL PROTEIN OF 110 KDA"/>
    <property type="match status" value="1"/>
</dbReference>
<accession>A0AA88KXU0</accession>
<gene>
    <name evidence="2" type="ORF">QYM36_012635</name>
</gene>
<dbReference type="GO" id="GO:0005814">
    <property type="term" value="C:centriole"/>
    <property type="evidence" value="ECO:0007669"/>
    <property type="project" value="InterPro"/>
</dbReference>
<protein>
    <submittedName>
        <fullName evidence="2">Uncharacterized protein</fullName>
    </submittedName>
</protein>
<evidence type="ECO:0000313" key="2">
    <source>
        <dbReference type="EMBL" id="KAK2711538.1"/>
    </source>
</evidence>
<feature type="region of interest" description="Disordered" evidence="1">
    <location>
        <begin position="878"/>
        <end position="899"/>
    </location>
</feature>
<dbReference type="PANTHER" id="PTHR13594:SF1">
    <property type="entry name" value="CENTRIOLAR COILED-COIL PROTEIN OF 110 KDA"/>
    <property type="match status" value="1"/>
</dbReference>
<dbReference type="InterPro" id="IPR033207">
    <property type="entry name" value="CCP110"/>
</dbReference>
<keyword evidence="3" id="KW-1185">Reference proteome</keyword>
<sequence>MVLPLLITEKDRKACRLYRQLAIAIEEKLEARKQVIGNSVCVDGEDVVNRDKEIDKSTSTNLQLNEPCDGGLLFQSKELVNINPYSAENDGSFVKDHDEKGSYKCLQLIDDSVNNHSEPYFEDTGTSRAVLLDSSSVDISEQEKLLEVDKDCEVFSEKQEMNIYEETLTSKNKPLHDPSTSSTSLGKYMATDASSITPCSETIEQINDSEFESMTSDTSTATVNLTSERNRRNSYTLTREPKESPWILPVVADEDSNSVNDNDNSGKSYVNSRSGKETEEIDYTVEDPIARNDDIAELKQSDNSRIVKKVEPSSIVHQRKESPVNNSTIVDLLDEKSPEVSSKVLLKPLYIKTDLDIDIARLDNELSIKEIENIQNKNTRIGQVPFAVSSSNGNYLDSFTNKIGNGLCMEKSFPIPAPRQTISRISPRNLNSNLNSSHLSELSLNRIDHSVMHDSVPIDNYECKSANENTFVPLHNIISVESPCVAKSPNHQHNIDKRQITSSGTSLEDSFIVQYTSTKFDDFKDGSNRESQYADNSGQIMELKNTVKAVSRTFTLENKMLGMASPKSRTSNSICLPSATIPGKICAETDSFSPKIPVQSKTLTEGQMFEENKQYVSHLASSAFTNTSNMDASNMAKKMEYFQFEQQLKMKQLMEKQMVEQKRLLEEFQRTELMILEELKKQDPAVFESISRTGDCFRPTLSNQSMTSSAENEVSSELCRSHSTRRNLSDDFERGEKATPTNACKKPTTTAAANPQVALSKLPAFVKGFLVRRYLKTQHVQNLIQTIKETSSCLVRLHQETPMKTGKPSQQDIDLHKRLLQQLTSAFHAFHDAFFKTTIAERMHIIAADRQRPPKADKSATVVTGRKVQPKIQRKVAQKRIESGKVSGQNTSNDQPFRECEAHPTKDPFAVCLKTEINSVQHLPAGFEAHAVNKVKQGQQEKTDVAAPSCFSQRLDLGSGSFKLDPAGGTDQASKVHLNEVVKNLFDESDIDDEEGDFSDEDNLWLPKGGLDLDEENE</sequence>
<dbReference type="GO" id="GO:1903723">
    <property type="term" value="P:negative regulation of centriole elongation"/>
    <property type="evidence" value="ECO:0007669"/>
    <property type="project" value="TreeGrafter"/>
</dbReference>
<dbReference type="GO" id="GO:0032465">
    <property type="term" value="P:regulation of cytokinesis"/>
    <property type="evidence" value="ECO:0007669"/>
    <property type="project" value="InterPro"/>
</dbReference>
<dbReference type="EMBL" id="JAVRJZ010000016">
    <property type="protein sequence ID" value="KAK2711538.1"/>
    <property type="molecule type" value="Genomic_DNA"/>
</dbReference>
<dbReference type="GO" id="GO:0007099">
    <property type="term" value="P:centriole replication"/>
    <property type="evidence" value="ECO:0007669"/>
    <property type="project" value="InterPro"/>
</dbReference>
<organism evidence="2 3">
    <name type="scientific">Artemia franciscana</name>
    <name type="common">Brine shrimp</name>
    <name type="synonym">Artemia sanfranciscana</name>
    <dbReference type="NCBI Taxonomy" id="6661"/>
    <lineage>
        <taxon>Eukaryota</taxon>
        <taxon>Metazoa</taxon>
        <taxon>Ecdysozoa</taxon>
        <taxon>Arthropoda</taxon>
        <taxon>Crustacea</taxon>
        <taxon>Branchiopoda</taxon>
        <taxon>Anostraca</taxon>
        <taxon>Artemiidae</taxon>
        <taxon>Artemia</taxon>
    </lineage>
</organism>
<feature type="compositionally biased region" description="Basic and acidic residues" evidence="1">
    <location>
        <begin position="727"/>
        <end position="737"/>
    </location>
</feature>
<evidence type="ECO:0000313" key="3">
    <source>
        <dbReference type="Proteomes" id="UP001187531"/>
    </source>
</evidence>
<feature type="compositionally biased region" description="Polar residues" evidence="1">
    <location>
        <begin position="886"/>
        <end position="895"/>
    </location>
</feature>
<evidence type="ECO:0000256" key="1">
    <source>
        <dbReference type="SAM" id="MobiDB-lite"/>
    </source>
</evidence>
<feature type="compositionally biased region" description="Polar residues" evidence="1">
    <location>
        <begin position="701"/>
        <end position="715"/>
    </location>
</feature>
<feature type="compositionally biased region" description="Polar residues" evidence="1">
    <location>
        <begin position="739"/>
        <end position="752"/>
    </location>
</feature>
<feature type="region of interest" description="Disordered" evidence="1">
    <location>
        <begin position="701"/>
        <end position="752"/>
    </location>
</feature>
<comment type="caution">
    <text evidence="2">The sequence shown here is derived from an EMBL/GenBank/DDBJ whole genome shotgun (WGS) entry which is preliminary data.</text>
</comment>
<name>A0AA88KXU0_ARTSF</name>
<reference evidence="2" key="1">
    <citation type="submission" date="2023-07" db="EMBL/GenBank/DDBJ databases">
        <title>Chromosome-level genome assembly of Artemia franciscana.</title>
        <authorList>
            <person name="Jo E."/>
        </authorList>
    </citation>
    <scope>NUCLEOTIDE SEQUENCE</scope>
    <source>
        <tissue evidence="2">Whole body</tissue>
    </source>
</reference>
<dbReference type="AlphaFoldDB" id="A0AA88KXU0"/>
<dbReference type="Proteomes" id="UP001187531">
    <property type="component" value="Unassembled WGS sequence"/>
</dbReference>
<feature type="region of interest" description="Disordered" evidence="1">
    <location>
        <begin position="988"/>
        <end position="1018"/>
    </location>
</feature>
<proteinExistence type="predicted"/>
<feature type="compositionally biased region" description="Acidic residues" evidence="1">
    <location>
        <begin position="988"/>
        <end position="1003"/>
    </location>
</feature>
<feature type="region of interest" description="Disordered" evidence="1">
    <location>
        <begin position="253"/>
        <end position="280"/>
    </location>
</feature>